<dbReference type="InterPro" id="IPR002528">
    <property type="entry name" value="MATE_fam"/>
</dbReference>
<dbReference type="PIRSF" id="PIRSF006603">
    <property type="entry name" value="DinF"/>
    <property type="match status" value="1"/>
</dbReference>
<keyword evidence="6 7" id="KW-0472">Membrane</keyword>
<feature type="transmembrane region" description="Helical" evidence="7">
    <location>
        <begin position="245"/>
        <end position="265"/>
    </location>
</feature>
<feature type="transmembrane region" description="Helical" evidence="7">
    <location>
        <begin position="414"/>
        <end position="438"/>
    </location>
</feature>
<sequence>MAHHDLTEAPVPELIKRLAIPASIGFFFQTMYNVVDTYWAGVLSTEAQAALALSFPIFFIMLAIGSGIATASTVLISHSLGAKKKEDAGHYAAQGLSFAIAAAIILTILGLLASPFLFTLLGASSTYLESSLAYMDVILLGTVFFMASFILNSFLSSQGDTKSFRNALIVGFFLNFALDPLFMLGYGPVRAMGVAGIAWATVLIQFLTVIYMGHKVVRSGLLAGLARSDYVPNPRLYLEIARQGVPASLNMLTVAVGIFVITYYVSQFGKEAIAAYGIATRVEQIMLLPTIGLNIAALTLIGHNHGARQFERVKQVYAVCMKYGLGLMSIGLVILFFFAEPLMRLFTQDEAVVAIAVPYLHIAAFVFWAYVVMFLTTSMLQALKRPMFAIWIGIYRQIVAPIILFWLLSSYFGLGIAGIWWGVFLVNWSGTAISLWYGHSVLKKVHLL</sequence>
<dbReference type="Proteomes" id="UP000732298">
    <property type="component" value="Unassembled WGS sequence"/>
</dbReference>
<evidence type="ECO:0000256" key="6">
    <source>
        <dbReference type="ARBA" id="ARBA00023136"/>
    </source>
</evidence>
<feature type="transmembrane region" description="Helical" evidence="7">
    <location>
        <begin position="285"/>
        <end position="304"/>
    </location>
</feature>
<dbReference type="InterPro" id="IPR048279">
    <property type="entry name" value="MdtK-like"/>
</dbReference>
<feature type="transmembrane region" description="Helical" evidence="7">
    <location>
        <begin position="55"/>
        <end position="76"/>
    </location>
</feature>
<evidence type="ECO:0000313" key="9">
    <source>
        <dbReference type="Proteomes" id="UP000732298"/>
    </source>
</evidence>
<evidence type="ECO:0000256" key="2">
    <source>
        <dbReference type="ARBA" id="ARBA00022448"/>
    </source>
</evidence>
<dbReference type="GO" id="GO:0005886">
    <property type="term" value="C:plasma membrane"/>
    <property type="evidence" value="ECO:0007669"/>
    <property type="project" value="UniProtKB-SubCell"/>
</dbReference>
<feature type="transmembrane region" description="Helical" evidence="7">
    <location>
        <begin position="167"/>
        <end position="186"/>
    </location>
</feature>
<dbReference type="Pfam" id="PF01554">
    <property type="entry name" value="MatE"/>
    <property type="match status" value="2"/>
</dbReference>
<dbReference type="PANTHER" id="PTHR43549:SF3">
    <property type="entry name" value="MULTIDRUG RESISTANCE PROTEIN YPNP-RELATED"/>
    <property type="match status" value="1"/>
</dbReference>
<dbReference type="GO" id="GO:0015297">
    <property type="term" value="F:antiporter activity"/>
    <property type="evidence" value="ECO:0007669"/>
    <property type="project" value="InterPro"/>
</dbReference>
<feature type="transmembrane region" description="Helical" evidence="7">
    <location>
        <begin position="96"/>
        <end position="121"/>
    </location>
</feature>
<dbReference type="InterPro" id="IPR052031">
    <property type="entry name" value="Membrane_Transporter-Flippase"/>
</dbReference>
<keyword evidence="3" id="KW-1003">Cell membrane</keyword>
<dbReference type="AlphaFoldDB" id="A0A8T3YMH7"/>
<feature type="transmembrane region" description="Helical" evidence="7">
    <location>
        <begin position="18"/>
        <end position="35"/>
    </location>
</feature>
<evidence type="ECO:0000256" key="7">
    <source>
        <dbReference type="SAM" id="Phobius"/>
    </source>
</evidence>
<protein>
    <submittedName>
        <fullName evidence="8">MATE family efflux transporter</fullName>
    </submittedName>
</protein>
<comment type="subcellular location">
    <subcellularLocation>
        <location evidence="1">Cell membrane</location>
        <topology evidence="1">Multi-pass membrane protein</topology>
    </subcellularLocation>
</comment>
<keyword evidence="4 7" id="KW-0812">Transmembrane</keyword>
<keyword evidence="5 7" id="KW-1133">Transmembrane helix</keyword>
<proteinExistence type="predicted"/>
<feature type="transmembrane region" description="Helical" evidence="7">
    <location>
        <begin position="351"/>
        <end position="376"/>
    </location>
</feature>
<comment type="caution">
    <text evidence="8">The sequence shown here is derived from an EMBL/GenBank/DDBJ whole genome shotgun (WGS) entry which is preliminary data.</text>
</comment>
<evidence type="ECO:0000256" key="3">
    <source>
        <dbReference type="ARBA" id="ARBA00022475"/>
    </source>
</evidence>
<gene>
    <name evidence="8" type="ORF">HY544_05790</name>
</gene>
<keyword evidence="2" id="KW-0813">Transport</keyword>
<evidence type="ECO:0000313" key="8">
    <source>
        <dbReference type="EMBL" id="MBI4210982.1"/>
    </source>
</evidence>
<dbReference type="CDD" id="cd13145">
    <property type="entry name" value="MATE_like_5"/>
    <property type="match status" value="1"/>
</dbReference>
<dbReference type="PANTHER" id="PTHR43549">
    <property type="entry name" value="MULTIDRUG RESISTANCE PROTEIN YPNP-RELATED"/>
    <property type="match status" value="1"/>
</dbReference>
<dbReference type="GO" id="GO:0042910">
    <property type="term" value="F:xenobiotic transmembrane transporter activity"/>
    <property type="evidence" value="ECO:0007669"/>
    <property type="project" value="InterPro"/>
</dbReference>
<dbReference type="NCBIfam" id="TIGR00797">
    <property type="entry name" value="matE"/>
    <property type="match status" value="1"/>
</dbReference>
<feature type="transmembrane region" description="Helical" evidence="7">
    <location>
        <begin position="388"/>
        <end position="408"/>
    </location>
</feature>
<name>A0A8T3YMH7_9ARCH</name>
<evidence type="ECO:0000256" key="4">
    <source>
        <dbReference type="ARBA" id="ARBA00022692"/>
    </source>
</evidence>
<feature type="transmembrane region" description="Helical" evidence="7">
    <location>
        <begin position="316"/>
        <end position="339"/>
    </location>
</feature>
<evidence type="ECO:0000256" key="1">
    <source>
        <dbReference type="ARBA" id="ARBA00004651"/>
    </source>
</evidence>
<organism evidence="8 9">
    <name type="scientific">Candidatus Iainarchaeum sp</name>
    <dbReference type="NCBI Taxonomy" id="3101447"/>
    <lineage>
        <taxon>Archaea</taxon>
        <taxon>Candidatus Iainarchaeota</taxon>
        <taxon>Candidatus Iainarchaeia</taxon>
        <taxon>Candidatus Iainarchaeales</taxon>
        <taxon>Candidatus Iainarchaeaceae</taxon>
        <taxon>Candidatus Iainarchaeum</taxon>
    </lineage>
</organism>
<reference evidence="8" key="1">
    <citation type="submission" date="2020-07" db="EMBL/GenBank/DDBJ databases">
        <title>Huge and variable diversity of episymbiotic CPR bacteria and DPANN archaea in groundwater ecosystems.</title>
        <authorList>
            <person name="He C.Y."/>
            <person name="Keren R."/>
            <person name="Whittaker M."/>
            <person name="Farag I.F."/>
            <person name="Doudna J."/>
            <person name="Cate J.H.D."/>
            <person name="Banfield J.F."/>
        </authorList>
    </citation>
    <scope>NUCLEOTIDE SEQUENCE</scope>
    <source>
        <strain evidence="8">NC_groundwater_1296_Ag_S-0.2um_52_80</strain>
    </source>
</reference>
<feature type="transmembrane region" description="Helical" evidence="7">
    <location>
        <begin position="192"/>
        <end position="212"/>
    </location>
</feature>
<evidence type="ECO:0000256" key="5">
    <source>
        <dbReference type="ARBA" id="ARBA00022989"/>
    </source>
</evidence>
<feature type="transmembrane region" description="Helical" evidence="7">
    <location>
        <begin position="133"/>
        <end position="155"/>
    </location>
</feature>
<accession>A0A8T3YMH7</accession>
<dbReference type="EMBL" id="JACQPB010000056">
    <property type="protein sequence ID" value="MBI4210982.1"/>
    <property type="molecule type" value="Genomic_DNA"/>
</dbReference>